<dbReference type="GeneID" id="102206161"/>
<protein>
    <submittedName>
        <fullName evidence="3">Uncharacterized protein LOC102206161</fullName>
    </submittedName>
</protein>
<keyword evidence="1" id="KW-0732">Signal</keyword>
<proteinExistence type="predicted"/>
<organism evidence="2 3">
    <name type="scientific">Pundamilia nyererei</name>
    <dbReference type="NCBI Taxonomy" id="303518"/>
    <lineage>
        <taxon>Eukaryota</taxon>
        <taxon>Metazoa</taxon>
        <taxon>Chordata</taxon>
        <taxon>Craniata</taxon>
        <taxon>Vertebrata</taxon>
        <taxon>Euteleostomi</taxon>
        <taxon>Actinopterygii</taxon>
        <taxon>Neopterygii</taxon>
        <taxon>Teleostei</taxon>
        <taxon>Neoteleostei</taxon>
        <taxon>Acanthomorphata</taxon>
        <taxon>Ovalentaria</taxon>
        <taxon>Cichlomorphae</taxon>
        <taxon>Cichliformes</taxon>
        <taxon>Cichlidae</taxon>
        <taxon>African cichlids</taxon>
        <taxon>Pseudocrenilabrinae</taxon>
        <taxon>Haplochromini</taxon>
        <taxon>Pundamilia</taxon>
    </lineage>
</organism>
<dbReference type="RefSeq" id="XP_005753492.1">
    <property type="nucleotide sequence ID" value="XM_005753435.1"/>
</dbReference>
<feature type="chain" id="PRO_5041307713" evidence="1">
    <location>
        <begin position="18"/>
        <end position="378"/>
    </location>
</feature>
<dbReference type="Proteomes" id="UP000695023">
    <property type="component" value="Unplaced"/>
</dbReference>
<evidence type="ECO:0000313" key="3">
    <source>
        <dbReference type="RefSeq" id="XP_005753492.1"/>
    </source>
</evidence>
<gene>
    <name evidence="3" type="primary">LOC102206161</name>
</gene>
<reference evidence="3" key="1">
    <citation type="submission" date="2025-08" db="UniProtKB">
        <authorList>
            <consortium name="RefSeq"/>
        </authorList>
    </citation>
    <scope>IDENTIFICATION</scope>
</reference>
<evidence type="ECO:0000256" key="1">
    <source>
        <dbReference type="SAM" id="SignalP"/>
    </source>
</evidence>
<dbReference type="AlphaFoldDB" id="A0A9Y3W0A7"/>
<name>A0A9Y3W0A7_9CICH</name>
<accession>A0A9Y3W0A7</accession>
<evidence type="ECO:0000313" key="2">
    <source>
        <dbReference type="Proteomes" id="UP000695023"/>
    </source>
</evidence>
<sequence>MSLSALVLLLLLVCVQANFYGIVVNYYPSGNNSTGASTGILYYKLGYSLCLYSVPYYINGQPLVLQKVDEPISGEWCQTEGVISQYFSSNSMFSIPASGIDWIFGIKNGIVSFKIQALVELRIRSDIGKANTSPQTTIIPAIRVPSNCPRNLSLLMFDPDGDIVKCRNGDASLSECSPCTPPSVLSLSPSSCTLSFSPTNSSDEGPYAVQLMIEDFPRQNITLTQTNGPQTIITTNDAISKMPVQFVVRVDPAVPSCTEGLFLPMFLPPTPAHRTQLYTYVNQTLAISIKAQTLNSTISELLFSAPHTVTESQTGPGQFTLTWTPSNSVAGQSHPICFVVQAVLGAAKYHSELRCVIATVALPTTSPNTPACEYEGLD</sequence>
<feature type="signal peptide" evidence="1">
    <location>
        <begin position="1"/>
        <end position="17"/>
    </location>
</feature>
<keyword evidence="2" id="KW-1185">Reference proteome</keyword>